<dbReference type="SUPFAM" id="SSF51735">
    <property type="entry name" value="NAD(P)-binding Rossmann-fold domains"/>
    <property type="match status" value="1"/>
</dbReference>
<dbReference type="PROSITE" id="PS00067">
    <property type="entry name" value="3HCDH"/>
    <property type="match status" value="1"/>
</dbReference>
<dbReference type="PIRSF" id="PIRSF000105">
    <property type="entry name" value="HCDH"/>
    <property type="match status" value="1"/>
</dbReference>
<dbReference type="RefSeq" id="WP_194447263.1">
    <property type="nucleotide sequence ID" value="NZ_CP063849.1"/>
</dbReference>
<gene>
    <name evidence="6" type="ORF">IRI77_22535</name>
</gene>
<evidence type="ECO:0000259" key="4">
    <source>
        <dbReference type="Pfam" id="PF00725"/>
    </source>
</evidence>
<dbReference type="InterPro" id="IPR022694">
    <property type="entry name" value="3-OHacyl-CoA_DH"/>
</dbReference>
<dbReference type="Pfam" id="PF02737">
    <property type="entry name" value="3HCDH_N"/>
    <property type="match status" value="1"/>
</dbReference>
<dbReference type="Pfam" id="PF00725">
    <property type="entry name" value="3HCDH"/>
    <property type="match status" value="1"/>
</dbReference>
<evidence type="ECO:0000256" key="2">
    <source>
        <dbReference type="ARBA" id="ARBA00023002"/>
    </source>
</evidence>
<dbReference type="InterPro" id="IPR036291">
    <property type="entry name" value="NAD(P)-bd_dom_sf"/>
</dbReference>
<dbReference type="InterPro" id="IPR013328">
    <property type="entry name" value="6PGD_dom2"/>
</dbReference>
<dbReference type="Proteomes" id="UP000593892">
    <property type="component" value="Chromosome"/>
</dbReference>
<comment type="similarity">
    <text evidence="1">Belongs to the 3-hydroxyacyl-CoA dehydrogenase family.</text>
</comment>
<dbReference type="Gene3D" id="1.10.1040.10">
    <property type="entry name" value="N-(1-d-carboxylethyl)-l-norvaline Dehydrogenase, domain 2"/>
    <property type="match status" value="1"/>
</dbReference>
<dbReference type="InterPro" id="IPR006176">
    <property type="entry name" value="3-OHacyl-CoA_DH_NAD-bd"/>
</dbReference>
<dbReference type="KEGG" id="pfer:IRI77_22535"/>
<name>A0A7S7NKZ8_PALFE</name>
<dbReference type="GO" id="GO:0016616">
    <property type="term" value="F:oxidoreductase activity, acting on the CH-OH group of donors, NAD or NADP as acceptor"/>
    <property type="evidence" value="ECO:0007669"/>
    <property type="project" value="InterPro"/>
</dbReference>
<organism evidence="6 7">
    <name type="scientific">Paludibaculum fermentans</name>
    <dbReference type="NCBI Taxonomy" id="1473598"/>
    <lineage>
        <taxon>Bacteria</taxon>
        <taxon>Pseudomonadati</taxon>
        <taxon>Acidobacteriota</taxon>
        <taxon>Terriglobia</taxon>
        <taxon>Bryobacterales</taxon>
        <taxon>Bryobacteraceae</taxon>
        <taxon>Paludibaculum</taxon>
    </lineage>
</organism>
<dbReference type="PANTHER" id="PTHR48075:SF5">
    <property type="entry name" value="3-HYDROXYBUTYRYL-COA DEHYDROGENASE"/>
    <property type="match status" value="1"/>
</dbReference>
<dbReference type="GO" id="GO:0006631">
    <property type="term" value="P:fatty acid metabolic process"/>
    <property type="evidence" value="ECO:0007669"/>
    <property type="project" value="InterPro"/>
</dbReference>
<dbReference type="SUPFAM" id="SSF48179">
    <property type="entry name" value="6-phosphogluconate dehydrogenase C-terminal domain-like"/>
    <property type="match status" value="1"/>
</dbReference>
<keyword evidence="7" id="KW-1185">Reference proteome</keyword>
<keyword evidence="2" id="KW-0560">Oxidoreductase</keyword>
<protein>
    <submittedName>
        <fullName evidence="6">3-hydroxyacyl-CoA dehydrogenase family protein</fullName>
    </submittedName>
</protein>
<dbReference type="GO" id="GO:0070403">
    <property type="term" value="F:NAD+ binding"/>
    <property type="evidence" value="ECO:0007669"/>
    <property type="project" value="InterPro"/>
</dbReference>
<dbReference type="PROSITE" id="PS51257">
    <property type="entry name" value="PROKAR_LIPOPROTEIN"/>
    <property type="match status" value="1"/>
</dbReference>
<evidence type="ECO:0000313" key="7">
    <source>
        <dbReference type="Proteomes" id="UP000593892"/>
    </source>
</evidence>
<dbReference type="PANTHER" id="PTHR48075">
    <property type="entry name" value="3-HYDROXYACYL-COA DEHYDROGENASE FAMILY PROTEIN"/>
    <property type="match status" value="1"/>
</dbReference>
<feature type="site" description="Important for catalytic activity" evidence="3">
    <location>
        <position position="145"/>
    </location>
</feature>
<accession>A0A7S7NKZ8</accession>
<reference evidence="6 7" key="1">
    <citation type="submission" date="2020-10" db="EMBL/GenBank/DDBJ databases">
        <title>Complete genome sequence of Paludibaculum fermentans P105T, a facultatively anaerobic acidobacterium capable of dissimilatory Fe(III) reduction.</title>
        <authorList>
            <person name="Dedysh S.N."/>
            <person name="Beletsky A.V."/>
            <person name="Kulichevskaya I.S."/>
            <person name="Mardanov A.V."/>
            <person name="Ravin N.V."/>
        </authorList>
    </citation>
    <scope>NUCLEOTIDE SEQUENCE [LARGE SCALE GENOMIC DNA]</scope>
    <source>
        <strain evidence="6 7">P105</strain>
    </source>
</reference>
<dbReference type="AlphaFoldDB" id="A0A7S7NKZ8"/>
<sequence length="331" mass="36811">MPEKLDVGRMPAGVAGLGLMGASITACLLSAGHPVTGVEKDAGQRSTARRRIASLLRKMGQENLLRAPGDEVMQRFRTTGDVAELGESEIVIESISENGVQKQKLIESIEGAVGRHVPIGCNTSAIPISILQKETRHPKRILGIHWAEPAHTTRFLEVICGNDTSPAVARRVLALSRHWGKEPTFLRRDIRGFITNRCFYALIREALYLVENGYATVADVDRSLRNDLGYWITFAGPFRFMDLTGLPAYATVANDLFPELSNATEVPATLKRLAQSGAKGVSNARGFYKYRDGQAERWEKLFLDFSYRIRTLAQEYPEDIGDRPTSRRRKP</sequence>
<dbReference type="InterPro" id="IPR008927">
    <property type="entry name" value="6-PGluconate_DH-like_C_sf"/>
</dbReference>
<feature type="domain" description="3-hydroxyacyl-CoA dehydrogenase C-terminal" evidence="4">
    <location>
        <begin position="192"/>
        <end position="290"/>
    </location>
</feature>
<dbReference type="EMBL" id="CP063849">
    <property type="protein sequence ID" value="QOY85593.1"/>
    <property type="molecule type" value="Genomic_DNA"/>
</dbReference>
<feature type="domain" description="3-hydroxyacyl-CoA dehydrogenase NAD binding" evidence="5">
    <location>
        <begin position="13"/>
        <end position="186"/>
    </location>
</feature>
<evidence type="ECO:0000259" key="5">
    <source>
        <dbReference type="Pfam" id="PF02737"/>
    </source>
</evidence>
<dbReference type="InterPro" id="IPR006108">
    <property type="entry name" value="3HC_DH_C"/>
</dbReference>
<dbReference type="Gene3D" id="3.40.50.720">
    <property type="entry name" value="NAD(P)-binding Rossmann-like Domain"/>
    <property type="match status" value="1"/>
</dbReference>
<proteinExistence type="inferred from homology"/>
<evidence type="ECO:0000256" key="1">
    <source>
        <dbReference type="ARBA" id="ARBA00009463"/>
    </source>
</evidence>
<dbReference type="InterPro" id="IPR006180">
    <property type="entry name" value="3-OHacyl-CoA_DH_CS"/>
</dbReference>
<evidence type="ECO:0000256" key="3">
    <source>
        <dbReference type="PIRSR" id="PIRSR000105-1"/>
    </source>
</evidence>
<evidence type="ECO:0000313" key="6">
    <source>
        <dbReference type="EMBL" id="QOY85593.1"/>
    </source>
</evidence>